<protein>
    <submittedName>
        <fullName evidence="1">Uncharacterized protein</fullName>
    </submittedName>
</protein>
<evidence type="ECO:0000313" key="2">
    <source>
        <dbReference type="Proteomes" id="UP001558613"/>
    </source>
</evidence>
<proteinExistence type="predicted"/>
<evidence type="ECO:0000313" key="1">
    <source>
        <dbReference type="EMBL" id="KAL1264307.1"/>
    </source>
</evidence>
<dbReference type="Proteomes" id="UP001558613">
    <property type="component" value="Unassembled WGS sequence"/>
</dbReference>
<organism evidence="1 2">
    <name type="scientific">Cirrhinus molitorella</name>
    <name type="common">mud carp</name>
    <dbReference type="NCBI Taxonomy" id="172907"/>
    <lineage>
        <taxon>Eukaryota</taxon>
        <taxon>Metazoa</taxon>
        <taxon>Chordata</taxon>
        <taxon>Craniata</taxon>
        <taxon>Vertebrata</taxon>
        <taxon>Euteleostomi</taxon>
        <taxon>Actinopterygii</taxon>
        <taxon>Neopterygii</taxon>
        <taxon>Teleostei</taxon>
        <taxon>Ostariophysi</taxon>
        <taxon>Cypriniformes</taxon>
        <taxon>Cyprinidae</taxon>
        <taxon>Labeoninae</taxon>
        <taxon>Labeonini</taxon>
        <taxon>Cirrhinus</taxon>
    </lineage>
</organism>
<accession>A0ABR3MGV9</accession>
<dbReference type="EMBL" id="JAYMGO010000012">
    <property type="protein sequence ID" value="KAL1264307.1"/>
    <property type="molecule type" value="Genomic_DNA"/>
</dbReference>
<gene>
    <name evidence="1" type="ORF">QQF64_004662</name>
</gene>
<reference evidence="1 2" key="1">
    <citation type="submission" date="2023-09" db="EMBL/GenBank/DDBJ databases">
        <authorList>
            <person name="Wang M."/>
        </authorList>
    </citation>
    <scope>NUCLEOTIDE SEQUENCE [LARGE SCALE GENOMIC DNA]</scope>
    <source>
        <strain evidence="1">GT-2023</strain>
        <tissue evidence="1">Liver</tissue>
    </source>
</reference>
<name>A0ABR3MGV9_9TELE</name>
<sequence>MWLPEQQDSWRTRLEPVAAGLLCVKACRSVAVCPATTPENSLMAALLKATLHVAFLCGPANDGLRMCRAAPYVRAAVPEVGLG</sequence>
<comment type="caution">
    <text evidence="1">The sequence shown here is derived from an EMBL/GenBank/DDBJ whole genome shotgun (WGS) entry which is preliminary data.</text>
</comment>
<keyword evidence="2" id="KW-1185">Reference proteome</keyword>